<reference evidence="7 8" key="1">
    <citation type="submission" date="2014-03" db="EMBL/GenBank/DDBJ databases">
        <title>Genomics of Bifidobacteria.</title>
        <authorList>
            <person name="Ventura M."/>
            <person name="Milani C."/>
            <person name="Lugli G.A."/>
        </authorList>
    </citation>
    <scope>NUCLEOTIDE SEQUENCE [LARGE SCALE GENOMIC DNA]</scope>
    <source>
        <strain evidence="7 8">DSM 22767</strain>
    </source>
</reference>
<dbReference type="eggNOG" id="COG1653">
    <property type="taxonomic scope" value="Bacteria"/>
</dbReference>
<dbReference type="InterPro" id="IPR050490">
    <property type="entry name" value="Bact_solute-bd_prot1"/>
</dbReference>
<dbReference type="OrthoDB" id="2060074at2"/>
<feature type="signal peptide" evidence="6">
    <location>
        <begin position="1"/>
        <end position="27"/>
    </location>
</feature>
<dbReference type="STRING" id="1437606.BBOH_0376"/>
<keyword evidence="3" id="KW-0472">Membrane</keyword>
<keyword evidence="4" id="KW-0564">Palmitate</keyword>
<dbReference type="PANTHER" id="PTHR43649">
    <property type="entry name" value="ARABINOSE-BINDING PROTEIN-RELATED"/>
    <property type="match status" value="1"/>
</dbReference>
<evidence type="ECO:0000256" key="2">
    <source>
        <dbReference type="ARBA" id="ARBA00022729"/>
    </source>
</evidence>
<evidence type="ECO:0000256" key="3">
    <source>
        <dbReference type="ARBA" id="ARBA00023136"/>
    </source>
</evidence>
<evidence type="ECO:0000313" key="7">
    <source>
        <dbReference type="EMBL" id="KFI46902.1"/>
    </source>
</evidence>
<evidence type="ECO:0000256" key="6">
    <source>
        <dbReference type="SAM" id="SignalP"/>
    </source>
</evidence>
<comment type="caution">
    <text evidence="7">The sequence shown here is derived from an EMBL/GenBank/DDBJ whole genome shotgun (WGS) entry which is preliminary data.</text>
</comment>
<evidence type="ECO:0000256" key="4">
    <source>
        <dbReference type="ARBA" id="ARBA00023139"/>
    </source>
</evidence>
<proteinExistence type="predicted"/>
<sequence length="416" mass="45847">MKLQQSTRIIMASLAAGALILPLASCGAGGNADKIKLSYLSWNNEQASKPFIDEFEKENPDISIDFSYSPPTPEYIQTLQTRLVGNQAPDVFVITSENKADLMNNHYVKDLTDEPFMKNIAQANKDFVTRDGKVYGMSTSSWASGIVYNKDLLKKAGTQEVPKTWDDFLAACAKLKKAGVTPYLETVADGRSRIPDAFTGAKFAKDGTDVTSLASKSRQTPGEDEKQAIKEWMKLYDQNLVTRDTVGMSADDVKTQFVNGQVAMICTGPWDFSTFQQAKGLNWGYAQMPALSSDYEPYSQGSPSPGLAIYSKLSGDRLKAAEKFLAFMSGKWALKQQSRNGDAVTATAFDSKVVGQYEDVYTKNVKTGKYFLMNNFYKKPDVFETATKAETQQLVQGKISADQWAKNVDAKMASAQ</sequence>
<dbReference type="EMBL" id="JGYP01000001">
    <property type="protein sequence ID" value="KFI46902.1"/>
    <property type="molecule type" value="Genomic_DNA"/>
</dbReference>
<gene>
    <name evidence="7" type="ORF">BBOH_0376</name>
</gene>
<name>A0A086ZK52_9BIFI</name>
<evidence type="ECO:0000256" key="5">
    <source>
        <dbReference type="ARBA" id="ARBA00023288"/>
    </source>
</evidence>
<dbReference type="Proteomes" id="UP000029096">
    <property type="component" value="Unassembled WGS sequence"/>
</dbReference>
<evidence type="ECO:0000256" key="1">
    <source>
        <dbReference type="ARBA" id="ARBA00022475"/>
    </source>
</evidence>
<dbReference type="RefSeq" id="WP_033520435.1">
    <property type="nucleotide sequence ID" value="NZ_JDUS01000001.1"/>
</dbReference>
<feature type="chain" id="PRO_5001817975" evidence="6">
    <location>
        <begin position="28"/>
        <end position="416"/>
    </location>
</feature>
<keyword evidence="1" id="KW-1003">Cell membrane</keyword>
<protein>
    <submittedName>
        <fullName evidence="7">ABC transporter, solute-binding protein</fullName>
    </submittedName>
</protein>
<dbReference type="AlphaFoldDB" id="A0A086ZK52"/>
<organism evidence="7 8">
    <name type="scientific">Bifidobacterium bohemicum DSM 22767</name>
    <dbReference type="NCBI Taxonomy" id="1437606"/>
    <lineage>
        <taxon>Bacteria</taxon>
        <taxon>Bacillati</taxon>
        <taxon>Actinomycetota</taxon>
        <taxon>Actinomycetes</taxon>
        <taxon>Bifidobacteriales</taxon>
        <taxon>Bifidobacteriaceae</taxon>
        <taxon>Bifidobacterium</taxon>
    </lineage>
</organism>
<keyword evidence="5" id="KW-0449">Lipoprotein</keyword>
<keyword evidence="8" id="KW-1185">Reference proteome</keyword>
<dbReference type="Pfam" id="PF13416">
    <property type="entry name" value="SBP_bac_8"/>
    <property type="match status" value="1"/>
</dbReference>
<dbReference type="Gene3D" id="3.40.190.10">
    <property type="entry name" value="Periplasmic binding protein-like II"/>
    <property type="match status" value="2"/>
</dbReference>
<evidence type="ECO:0000313" key="8">
    <source>
        <dbReference type="Proteomes" id="UP000029096"/>
    </source>
</evidence>
<dbReference type="PANTHER" id="PTHR43649:SF33">
    <property type="entry name" value="POLYGALACTURONAN_RHAMNOGALACTURONAN-BINDING PROTEIN YTCQ"/>
    <property type="match status" value="1"/>
</dbReference>
<dbReference type="InterPro" id="IPR006059">
    <property type="entry name" value="SBP"/>
</dbReference>
<accession>A0A086ZK52</accession>
<keyword evidence="2 6" id="KW-0732">Signal</keyword>
<dbReference type="SUPFAM" id="SSF53850">
    <property type="entry name" value="Periplasmic binding protein-like II"/>
    <property type="match status" value="1"/>
</dbReference>